<reference evidence="1 2" key="1">
    <citation type="submission" date="2018-11" db="EMBL/GenBank/DDBJ databases">
        <authorList>
            <consortium name="Pathogen Informatics"/>
        </authorList>
    </citation>
    <scope>NUCLEOTIDE SEQUENCE [LARGE SCALE GENOMIC DNA]</scope>
</reference>
<gene>
    <name evidence="1" type="ORF">DILT_LOCUS6358</name>
</gene>
<protein>
    <submittedName>
        <fullName evidence="1">Uncharacterized protein</fullName>
    </submittedName>
</protein>
<organism evidence="1 2">
    <name type="scientific">Dibothriocephalus latus</name>
    <name type="common">Fish tapeworm</name>
    <name type="synonym">Diphyllobothrium latum</name>
    <dbReference type="NCBI Taxonomy" id="60516"/>
    <lineage>
        <taxon>Eukaryota</taxon>
        <taxon>Metazoa</taxon>
        <taxon>Spiralia</taxon>
        <taxon>Lophotrochozoa</taxon>
        <taxon>Platyhelminthes</taxon>
        <taxon>Cestoda</taxon>
        <taxon>Eucestoda</taxon>
        <taxon>Diphyllobothriidea</taxon>
        <taxon>Diphyllobothriidae</taxon>
        <taxon>Dibothriocephalus</taxon>
    </lineage>
</organism>
<dbReference type="EMBL" id="UYRU01049356">
    <property type="protein sequence ID" value="VDN10527.1"/>
    <property type="molecule type" value="Genomic_DNA"/>
</dbReference>
<keyword evidence="2" id="KW-1185">Reference proteome</keyword>
<evidence type="ECO:0000313" key="1">
    <source>
        <dbReference type="EMBL" id="VDN10527.1"/>
    </source>
</evidence>
<evidence type="ECO:0000313" key="2">
    <source>
        <dbReference type="Proteomes" id="UP000281553"/>
    </source>
</evidence>
<sequence>MGDDYPILIGGNPKGMLQGRTIRFPREVYAYFKGRHRPHMQPVTVPVMLGEIHNNIKGDINAFKLWSYLRSDQIGTESSRPMKRLHQMEVSVYLDSDQSSSKTVTSTQTSASLSKRRKQLIRVLAKQRLGAERINALKRSVDQSRETQSEPYSITSFYGEDNHDWELDSIESW</sequence>
<dbReference type="OrthoDB" id="10260627at2759"/>
<dbReference type="AlphaFoldDB" id="A0A3P7LFA1"/>
<dbReference type="Proteomes" id="UP000281553">
    <property type="component" value="Unassembled WGS sequence"/>
</dbReference>
<name>A0A3P7LFA1_DIBLA</name>
<proteinExistence type="predicted"/>
<accession>A0A3P7LFA1</accession>